<comment type="caution">
    <text evidence="3">The sequence shown here is derived from an EMBL/GenBank/DDBJ whole genome shotgun (WGS) entry which is preliminary data.</text>
</comment>
<evidence type="ECO:0000313" key="4">
    <source>
        <dbReference type="Proteomes" id="UP000542125"/>
    </source>
</evidence>
<dbReference type="PIRSF" id="PIRSF017082">
    <property type="entry name" value="YflP"/>
    <property type="match status" value="1"/>
</dbReference>
<dbReference type="EMBL" id="JACBYR010000001">
    <property type="protein sequence ID" value="NYE82559.1"/>
    <property type="molecule type" value="Genomic_DNA"/>
</dbReference>
<accession>A0A7Y9LK26</accession>
<feature type="signal peptide" evidence="2">
    <location>
        <begin position="1"/>
        <end position="26"/>
    </location>
</feature>
<dbReference type="InterPro" id="IPR005064">
    <property type="entry name" value="BUG"/>
</dbReference>
<evidence type="ECO:0000313" key="3">
    <source>
        <dbReference type="EMBL" id="NYE82559.1"/>
    </source>
</evidence>
<gene>
    <name evidence="3" type="ORF">FHW18_001830</name>
</gene>
<keyword evidence="4" id="KW-1185">Reference proteome</keyword>
<organism evidence="3 4">
    <name type="scientific">Pigmentiphaga litoralis</name>
    <dbReference type="NCBI Taxonomy" id="516702"/>
    <lineage>
        <taxon>Bacteria</taxon>
        <taxon>Pseudomonadati</taxon>
        <taxon>Pseudomonadota</taxon>
        <taxon>Betaproteobacteria</taxon>
        <taxon>Burkholderiales</taxon>
        <taxon>Alcaligenaceae</taxon>
        <taxon>Pigmentiphaga</taxon>
    </lineage>
</organism>
<name>A0A7Y9LK26_9BURK</name>
<dbReference type="CDD" id="cd13578">
    <property type="entry name" value="PBP2_Bug27"/>
    <property type="match status" value="1"/>
</dbReference>
<reference evidence="3 4" key="1">
    <citation type="submission" date="2020-07" db="EMBL/GenBank/DDBJ databases">
        <title>Genomic Encyclopedia of Type Strains, Phase IV (KMG-V): Genome sequencing to study the core and pangenomes of soil and plant-associated prokaryotes.</title>
        <authorList>
            <person name="Whitman W."/>
        </authorList>
    </citation>
    <scope>NUCLEOTIDE SEQUENCE [LARGE SCALE GENOMIC DNA]</scope>
    <source>
        <strain evidence="3 4">SAS40</strain>
    </source>
</reference>
<sequence length="326" mass="34160">MNPRNTLAALLAAGLTAATLAAPAHAAYPDRPIKIVVPYVAGGSSDVIARAISDELGAVLGQSVVVENRAGAGSMIGTGYVANEAADGYTLLIADVPFTIVPALYRERVKYDVQKDFAPIALLGVAPTYLFVNPSFPVKTAPELVKAAKDRPGTISIGSGGNGALTHLMAELFMINTGSQLVHVPYKGAGAAVNDLAAGQIQTSFTTMASASALYQAKRLRPIAVSSPQRQKDTPDVPTFQEAGIPNMTVESWWGLVAPAGVNKQTLDTLSQAMTKVMQATRVKARMSAVGVTAPADTSPRALENLVKVDLARWKGVVERANIKLE</sequence>
<protein>
    <submittedName>
        <fullName evidence="3">Tripartite-type tricarboxylate transporter receptor subunit TctC</fullName>
    </submittedName>
</protein>
<feature type="chain" id="PRO_5030599489" evidence="2">
    <location>
        <begin position="27"/>
        <end position="326"/>
    </location>
</feature>
<evidence type="ECO:0000256" key="1">
    <source>
        <dbReference type="ARBA" id="ARBA00006987"/>
    </source>
</evidence>
<dbReference type="PANTHER" id="PTHR42928:SF5">
    <property type="entry name" value="BLR1237 PROTEIN"/>
    <property type="match status" value="1"/>
</dbReference>
<dbReference type="Proteomes" id="UP000542125">
    <property type="component" value="Unassembled WGS sequence"/>
</dbReference>
<dbReference type="InterPro" id="IPR042100">
    <property type="entry name" value="Bug_dom1"/>
</dbReference>
<dbReference type="Gene3D" id="3.40.190.10">
    <property type="entry name" value="Periplasmic binding protein-like II"/>
    <property type="match status" value="1"/>
</dbReference>
<comment type="similarity">
    <text evidence="1">Belongs to the UPF0065 (bug) family.</text>
</comment>
<keyword evidence="3" id="KW-0675">Receptor</keyword>
<dbReference type="AlphaFoldDB" id="A0A7Y9LK26"/>
<dbReference type="Gene3D" id="3.40.190.150">
    <property type="entry name" value="Bordetella uptake gene, domain 1"/>
    <property type="match status" value="1"/>
</dbReference>
<keyword evidence="2" id="KW-0732">Signal</keyword>
<evidence type="ECO:0000256" key="2">
    <source>
        <dbReference type="SAM" id="SignalP"/>
    </source>
</evidence>
<dbReference type="PANTHER" id="PTHR42928">
    <property type="entry name" value="TRICARBOXYLATE-BINDING PROTEIN"/>
    <property type="match status" value="1"/>
</dbReference>
<dbReference type="SUPFAM" id="SSF53850">
    <property type="entry name" value="Periplasmic binding protein-like II"/>
    <property type="match status" value="1"/>
</dbReference>
<proteinExistence type="inferred from homology"/>
<dbReference type="Pfam" id="PF03401">
    <property type="entry name" value="TctC"/>
    <property type="match status" value="1"/>
</dbReference>
<dbReference type="RefSeq" id="WP_179585551.1">
    <property type="nucleotide sequence ID" value="NZ_JACBYR010000001.1"/>
</dbReference>